<evidence type="ECO:0000313" key="3">
    <source>
        <dbReference type="Proteomes" id="UP000250462"/>
    </source>
</evidence>
<organism evidence="2 3">
    <name type="scientific">Phytoactinopolyspora halophila</name>
    <dbReference type="NCBI Taxonomy" id="1981511"/>
    <lineage>
        <taxon>Bacteria</taxon>
        <taxon>Bacillati</taxon>
        <taxon>Actinomycetota</taxon>
        <taxon>Actinomycetes</taxon>
        <taxon>Jiangellales</taxon>
        <taxon>Jiangellaceae</taxon>
        <taxon>Phytoactinopolyspora</taxon>
    </lineage>
</organism>
<dbReference type="SUPFAM" id="SSF75011">
    <property type="entry name" value="3-carboxy-cis,cis-mucoante lactonizing enzyme"/>
    <property type="match status" value="1"/>
</dbReference>
<feature type="chain" id="PRO_5038575187" description="LVIVD repeat-containing protein" evidence="1">
    <location>
        <begin position="32"/>
        <end position="465"/>
    </location>
</feature>
<dbReference type="RefSeq" id="WP_112257206.1">
    <property type="nucleotide sequence ID" value="NZ_QMIG01000003.1"/>
</dbReference>
<sequence>MPTPVLGRRSRRGVQAAILSAALVVSSLALAGPSAAQSDELDVDEVSHSKYIRSVANVPRQEPVQDDWHSDIAFKGDHAYQGSYGGITIFDIKHPHKPEVVGQIECPGGQGDVSVTAERDLLFMSVDAARSDDSCTSAPSSPVNPDAWEGIRIFDVRDVSNPEYVTSVQTDCGSHTHTLVPGDSDDKVYIYVSSYGPNAAFPNCQPPHDSISIVEVPLDNPAEASVIAKPVLFPEGGAPGTAGCHDITVFPEEDLAAGACMGEGVLIDTSDPTDPYVITNIADSNFAFYHSATFTNDADRVVFTDELGGGLGATCNEQVGPEHGANAIYDIVGEGDDRELVFRSYFKIPRHQQDVENCVAHNGSLVPVKGRDIMVQSWYQGGVSVWEFTDPDNPVEIAFWERGPASDESVVAGSWSAYWYNGFVYSSDITKGLDVLKLTGMKGVPSANRVKLDLFNAQTQYRYPE</sequence>
<dbReference type="EMBL" id="QMIG01000003">
    <property type="protein sequence ID" value="RAW17387.1"/>
    <property type="molecule type" value="Genomic_DNA"/>
</dbReference>
<dbReference type="AlphaFoldDB" id="A0A329QYS9"/>
<name>A0A329QYS9_9ACTN</name>
<feature type="signal peptide" evidence="1">
    <location>
        <begin position="1"/>
        <end position="31"/>
    </location>
</feature>
<dbReference type="Proteomes" id="UP000250462">
    <property type="component" value="Unassembled WGS sequence"/>
</dbReference>
<comment type="caution">
    <text evidence="2">The sequence shown here is derived from an EMBL/GenBank/DDBJ whole genome shotgun (WGS) entry which is preliminary data.</text>
</comment>
<accession>A0A329QYS9</accession>
<evidence type="ECO:0000313" key="2">
    <source>
        <dbReference type="EMBL" id="RAW17387.1"/>
    </source>
</evidence>
<evidence type="ECO:0008006" key="4">
    <source>
        <dbReference type="Google" id="ProtNLM"/>
    </source>
</evidence>
<protein>
    <recommendedName>
        <fullName evidence="4">LVIVD repeat-containing protein</fullName>
    </recommendedName>
</protein>
<keyword evidence="1" id="KW-0732">Signal</keyword>
<gene>
    <name evidence="2" type="ORF">DPM12_04990</name>
</gene>
<dbReference type="OrthoDB" id="4300819at2"/>
<evidence type="ECO:0000256" key="1">
    <source>
        <dbReference type="SAM" id="SignalP"/>
    </source>
</evidence>
<keyword evidence="3" id="KW-1185">Reference proteome</keyword>
<proteinExistence type="predicted"/>
<reference evidence="2 3" key="1">
    <citation type="submission" date="2018-06" db="EMBL/GenBank/DDBJ databases">
        <title>Phytoactinopolyspora halophila sp. nov., a novel halophilic actinomycete isolated from a saline soil in China.</title>
        <authorList>
            <person name="Tang S.-K."/>
        </authorList>
    </citation>
    <scope>NUCLEOTIDE SEQUENCE [LARGE SCALE GENOMIC DNA]</scope>
    <source>
        <strain evidence="2 3">YIM 96934</strain>
    </source>
</reference>